<comment type="similarity">
    <text evidence="9">Belongs to the sodium:neurotransmitter symporter (SNF) (TC 2.A.22) family.</text>
</comment>
<dbReference type="InterPro" id="IPR001648">
    <property type="entry name" value="Ribosomal_bS18"/>
</dbReference>
<keyword evidence="7" id="KW-0687">Ribonucleoprotein</keyword>
<evidence type="ECO:0000256" key="9">
    <source>
        <dbReference type="RuleBase" id="RU003732"/>
    </source>
</evidence>
<keyword evidence="5" id="KW-1133">Transmembrane helix</keyword>
<sequence>MKRREVWANKLDFLLACIGFSVGLGNVWRFPFLCYRNGGGAFLIPYFTAVLLGGIPVFFLEVSLGQFMSEGGIGTWKITPLFQGKGIGYACTIIVFLLNCEYNIILTWTFYYLFSSFNTVLPWSQGDNEWNSELCRNSSKMAASLMSNYSKMASGVVSKLNDTMTTVAYTVATENTTKCDPVTEFWERKVLQLSSGVDHAGTVKWDLALCLLLAWIVVYGCIWKGIKSSGKVMYFTATSPYILMLILLIRGVTLDGAAEGLKFYLLPDWSKLQEAQVWVDAGTQIFFSYSISLGTLTALGSYNKFRHNSYRDAMIFAGVNSFTSILAGLVIFSVLGFMAKQQGVSVADVAESGPGLAFIAYPTAVAQMPVAPLWSVLFFVMIILLGLDSQFVGVEGFITACVDMYPHYLRIGKRREIFTGIVCFLCFLIGLSMVTEGGMYVFQLFDYYSASRIVLVVAFFECIVVAYIYGINRYYDNLEMMFGFRIAPVMKICWMFVTPLFSLTIFIMGAISYSELTYKRKTYEYTYPSWAIGVGWMLALVSVIWIPITFFKRVIDAEGSIAQRLLSTTRPILKRHQLRQGEDLTKVVLDESCSFDPDDPILQGLDPRDEPLLANSVELQKIENSKRNETNGIEGEKVESPWKGKVLKSDELNNDACPICRLNLDIKYTDVLILRQFMTEKGGMLPRRATGVCKKSQKELQDAIHKAQRAGLMPELRPQPKRQRMYPVSNFMWKRFPAFYDD</sequence>
<dbReference type="PROSITE" id="PS50267">
    <property type="entry name" value="NA_NEUROTRAN_SYMP_3"/>
    <property type="match status" value="1"/>
</dbReference>
<keyword evidence="2 9" id="KW-0813">Transport</keyword>
<dbReference type="SUPFAM" id="SSF46911">
    <property type="entry name" value="Ribosomal protein S18"/>
    <property type="match status" value="1"/>
</dbReference>
<protein>
    <recommendedName>
        <fullName evidence="9">Transporter</fullName>
    </recommendedName>
</protein>
<feature type="binding site" evidence="8">
    <location>
        <position position="385"/>
    </location>
    <ligand>
        <name>Na(+)</name>
        <dbReference type="ChEBI" id="CHEBI:29101"/>
        <label>1</label>
    </ligand>
</feature>
<reference evidence="10" key="1">
    <citation type="journal article" date="2012" name="Nature">
        <title>The oyster genome reveals stress adaptation and complexity of shell formation.</title>
        <authorList>
            <person name="Zhang G."/>
            <person name="Fang X."/>
            <person name="Guo X."/>
            <person name="Li L."/>
            <person name="Luo R."/>
            <person name="Xu F."/>
            <person name="Yang P."/>
            <person name="Zhang L."/>
            <person name="Wang X."/>
            <person name="Qi H."/>
            <person name="Xiong Z."/>
            <person name="Que H."/>
            <person name="Xie Y."/>
            <person name="Holland P.W."/>
            <person name="Paps J."/>
            <person name="Zhu Y."/>
            <person name="Wu F."/>
            <person name="Chen Y."/>
            <person name="Wang J."/>
            <person name="Peng C."/>
            <person name="Meng J."/>
            <person name="Yang L."/>
            <person name="Liu J."/>
            <person name="Wen B."/>
            <person name="Zhang N."/>
            <person name="Huang Z."/>
            <person name="Zhu Q."/>
            <person name="Feng Y."/>
            <person name="Mount A."/>
            <person name="Hedgecock D."/>
            <person name="Xu Z."/>
            <person name="Liu Y."/>
            <person name="Domazet-Loso T."/>
            <person name="Du Y."/>
            <person name="Sun X."/>
            <person name="Zhang S."/>
            <person name="Liu B."/>
            <person name="Cheng P."/>
            <person name="Jiang X."/>
            <person name="Li J."/>
            <person name="Fan D."/>
            <person name="Wang W."/>
            <person name="Fu W."/>
            <person name="Wang T."/>
            <person name="Wang B."/>
            <person name="Zhang J."/>
            <person name="Peng Z."/>
            <person name="Li Y."/>
            <person name="Li N."/>
            <person name="Wang J."/>
            <person name="Chen M."/>
            <person name="He Y."/>
            <person name="Tan F."/>
            <person name="Song X."/>
            <person name="Zheng Q."/>
            <person name="Huang R."/>
            <person name="Yang H."/>
            <person name="Du X."/>
            <person name="Chen L."/>
            <person name="Yang M."/>
            <person name="Gaffney P.M."/>
            <person name="Wang S."/>
            <person name="Luo L."/>
            <person name="She Z."/>
            <person name="Ming Y."/>
            <person name="Huang W."/>
            <person name="Zhang S."/>
            <person name="Huang B."/>
            <person name="Zhang Y."/>
            <person name="Qu T."/>
            <person name="Ni P."/>
            <person name="Miao G."/>
            <person name="Wang J."/>
            <person name="Wang Q."/>
            <person name="Steinberg C.E."/>
            <person name="Wang H."/>
            <person name="Li N."/>
            <person name="Qian L."/>
            <person name="Zhang G."/>
            <person name="Li Y."/>
            <person name="Yang H."/>
            <person name="Liu X."/>
            <person name="Wang J."/>
            <person name="Yin Y."/>
            <person name="Wang J."/>
        </authorList>
    </citation>
    <scope>NUCLEOTIDE SEQUENCE [LARGE SCALE GENOMIC DNA]</scope>
    <source>
        <strain evidence="10">05x7-T-G4-1.051#20</strain>
    </source>
</reference>
<dbReference type="GO" id="GO:1990904">
    <property type="term" value="C:ribonucleoprotein complex"/>
    <property type="evidence" value="ECO:0007669"/>
    <property type="project" value="UniProtKB-KW"/>
</dbReference>
<accession>K1R108</accession>
<dbReference type="FunCoup" id="K1R108">
    <property type="interactions" value="127"/>
</dbReference>
<keyword evidence="9" id="KW-0769">Symport</keyword>
<dbReference type="HOGENOM" id="CLU_006855_9_3_1"/>
<keyword evidence="8" id="KW-0479">Metal-binding</keyword>
<dbReference type="PRINTS" id="PR00176">
    <property type="entry name" value="NANEUSMPORT"/>
</dbReference>
<dbReference type="InParanoid" id="K1R108"/>
<gene>
    <name evidence="10" type="ORF">CGI_10028337</name>
</gene>
<evidence type="ECO:0000256" key="1">
    <source>
        <dbReference type="ARBA" id="ARBA00004141"/>
    </source>
</evidence>
<dbReference type="PANTHER" id="PTHR11616">
    <property type="entry name" value="SODIUM/CHLORIDE DEPENDENT TRANSPORTER"/>
    <property type="match status" value="1"/>
</dbReference>
<feature type="binding site" evidence="8">
    <location>
        <position position="388"/>
    </location>
    <ligand>
        <name>Na(+)</name>
        <dbReference type="ChEBI" id="CHEBI:29101"/>
        <label>1</label>
    </ligand>
</feature>
<feature type="binding site" evidence="8">
    <location>
        <position position="389"/>
    </location>
    <ligand>
        <name>Na(+)</name>
        <dbReference type="ChEBI" id="CHEBI:29101"/>
        <label>1</label>
    </ligand>
</feature>
<evidence type="ECO:0000313" key="10">
    <source>
        <dbReference type="EMBL" id="EKC37109.1"/>
    </source>
</evidence>
<dbReference type="InterPro" id="IPR000175">
    <property type="entry name" value="Na/ntran_symport"/>
</dbReference>
<dbReference type="PANTHER" id="PTHR11616:SF325">
    <property type="entry name" value="TRANSPORTER"/>
    <property type="match status" value="1"/>
</dbReference>
<dbReference type="Pfam" id="PF00209">
    <property type="entry name" value="SNF"/>
    <property type="match status" value="1"/>
</dbReference>
<dbReference type="EMBL" id="JH823235">
    <property type="protein sequence ID" value="EKC37109.1"/>
    <property type="molecule type" value="Genomic_DNA"/>
</dbReference>
<feature type="binding site" evidence="8">
    <location>
        <position position="22"/>
    </location>
    <ligand>
        <name>Na(+)</name>
        <dbReference type="ChEBI" id="CHEBI:29101"/>
        <label>1</label>
    </ligand>
</feature>
<dbReference type="SUPFAM" id="SSF161070">
    <property type="entry name" value="SNF-like"/>
    <property type="match status" value="1"/>
</dbReference>
<feature type="binding site" evidence="8">
    <location>
        <position position="288"/>
    </location>
    <ligand>
        <name>Na(+)</name>
        <dbReference type="ChEBI" id="CHEBI:29101"/>
        <label>1</label>
    </ligand>
</feature>
<proteinExistence type="inferred from homology"/>
<dbReference type="InterPro" id="IPR037272">
    <property type="entry name" value="SNS_sf"/>
</dbReference>
<name>K1R108_MAGGI</name>
<evidence type="ECO:0000256" key="2">
    <source>
        <dbReference type="ARBA" id="ARBA00022448"/>
    </source>
</evidence>
<dbReference type="GO" id="GO:0005332">
    <property type="term" value="F:gamma-aminobutyric acid:sodium:chloride symporter activity"/>
    <property type="evidence" value="ECO:0007669"/>
    <property type="project" value="TreeGrafter"/>
</dbReference>
<dbReference type="NCBIfam" id="TIGR00165">
    <property type="entry name" value="S18"/>
    <property type="match status" value="1"/>
</dbReference>
<dbReference type="Gene3D" id="4.10.640.10">
    <property type="entry name" value="Ribosomal protein S18"/>
    <property type="match status" value="1"/>
</dbReference>
<dbReference type="PROSITE" id="PS00610">
    <property type="entry name" value="NA_NEUROTRAN_SYMP_1"/>
    <property type="match status" value="1"/>
</dbReference>
<evidence type="ECO:0000256" key="8">
    <source>
        <dbReference type="PIRSR" id="PIRSR600175-1"/>
    </source>
</evidence>
<keyword evidence="8" id="KW-0915">Sodium</keyword>
<keyword evidence="3 9" id="KW-0812">Transmembrane</keyword>
<evidence type="ECO:0000256" key="4">
    <source>
        <dbReference type="ARBA" id="ARBA00022980"/>
    </source>
</evidence>
<evidence type="ECO:0000256" key="5">
    <source>
        <dbReference type="ARBA" id="ARBA00022989"/>
    </source>
</evidence>
<feature type="binding site" evidence="8">
    <location>
        <position position="19"/>
    </location>
    <ligand>
        <name>Na(+)</name>
        <dbReference type="ChEBI" id="CHEBI:29101"/>
        <label>1</label>
    </ligand>
</feature>
<dbReference type="GO" id="GO:0003735">
    <property type="term" value="F:structural constituent of ribosome"/>
    <property type="evidence" value="ECO:0007669"/>
    <property type="project" value="InterPro"/>
</dbReference>
<dbReference type="Pfam" id="PF01084">
    <property type="entry name" value="Ribosomal_S18"/>
    <property type="match status" value="1"/>
</dbReference>
<keyword evidence="4" id="KW-0689">Ribosomal protein</keyword>
<dbReference type="AlphaFoldDB" id="K1R108"/>
<evidence type="ECO:0000256" key="3">
    <source>
        <dbReference type="ARBA" id="ARBA00022692"/>
    </source>
</evidence>
<keyword evidence="6" id="KW-0472">Membrane</keyword>
<feature type="binding site" evidence="8">
    <location>
        <position position="320"/>
    </location>
    <ligand>
        <name>Na(+)</name>
        <dbReference type="ChEBI" id="CHEBI:29101"/>
        <label>2</label>
    </ligand>
</feature>
<dbReference type="CDD" id="cd11496">
    <property type="entry name" value="SLC6sbd-TauT-like"/>
    <property type="match status" value="1"/>
</dbReference>
<dbReference type="GO" id="GO:0046872">
    <property type="term" value="F:metal ion binding"/>
    <property type="evidence" value="ECO:0007669"/>
    <property type="project" value="UniProtKB-KW"/>
</dbReference>
<evidence type="ECO:0000256" key="7">
    <source>
        <dbReference type="ARBA" id="ARBA00023274"/>
    </source>
</evidence>
<feature type="binding site" evidence="8">
    <location>
        <position position="26"/>
    </location>
    <ligand>
        <name>Na(+)</name>
        <dbReference type="ChEBI" id="CHEBI:29101"/>
        <label>1</label>
    </ligand>
</feature>
<organism evidence="10">
    <name type="scientific">Magallana gigas</name>
    <name type="common">Pacific oyster</name>
    <name type="synonym">Crassostrea gigas</name>
    <dbReference type="NCBI Taxonomy" id="29159"/>
    <lineage>
        <taxon>Eukaryota</taxon>
        <taxon>Metazoa</taxon>
        <taxon>Spiralia</taxon>
        <taxon>Lophotrochozoa</taxon>
        <taxon>Mollusca</taxon>
        <taxon>Bivalvia</taxon>
        <taxon>Autobranchia</taxon>
        <taxon>Pteriomorphia</taxon>
        <taxon>Ostreida</taxon>
        <taxon>Ostreoidea</taxon>
        <taxon>Ostreidae</taxon>
        <taxon>Magallana</taxon>
    </lineage>
</organism>
<comment type="subcellular location">
    <subcellularLocation>
        <location evidence="1">Membrane</location>
        <topology evidence="1">Multi-pass membrane protein</topology>
    </subcellularLocation>
</comment>
<dbReference type="GO" id="GO:0005840">
    <property type="term" value="C:ribosome"/>
    <property type="evidence" value="ECO:0007669"/>
    <property type="project" value="UniProtKB-KW"/>
</dbReference>
<dbReference type="GO" id="GO:0005886">
    <property type="term" value="C:plasma membrane"/>
    <property type="evidence" value="ECO:0007669"/>
    <property type="project" value="TreeGrafter"/>
</dbReference>
<dbReference type="InterPro" id="IPR036870">
    <property type="entry name" value="Ribosomal_bS18_sf"/>
</dbReference>
<dbReference type="GO" id="GO:0006412">
    <property type="term" value="P:translation"/>
    <property type="evidence" value="ECO:0007669"/>
    <property type="project" value="InterPro"/>
</dbReference>
<evidence type="ECO:0000256" key="6">
    <source>
        <dbReference type="ARBA" id="ARBA00023136"/>
    </source>
</evidence>